<proteinExistence type="predicted"/>
<dbReference type="AlphaFoldDB" id="A0A1V0BAY6"/>
<organism evidence="2 3">
    <name type="scientific">Comamonas kerstersii</name>
    <dbReference type="NCBI Taxonomy" id="225992"/>
    <lineage>
        <taxon>Bacteria</taxon>
        <taxon>Pseudomonadati</taxon>
        <taxon>Pseudomonadota</taxon>
        <taxon>Betaproteobacteria</taxon>
        <taxon>Burkholderiales</taxon>
        <taxon>Comamonadaceae</taxon>
        <taxon>Comamonas</taxon>
    </lineage>
</organism>
<dbReference type="Gene3D" id="1.10.10.10">
    <property type="entry name" value="Winged helix-like DNA-binding domain superfamily/Winged helix DNA-binding domain"/>
    <property type="match status" value="1"/>
</dbReference>
<sequence>MTKKPTPNTLEHHDLLSGFIRLHVLHHAAEQEIYGQWMIDELAHHGYRLSPGTLYPMLHKMERDGYLVSRQEREGRTVRKLYTITSKGKEGLALAKERIREFTGEAMHK</sequence>
<dbReference type="InterPro" id="IPR036390">
    <property type="entry name" value="WH_DNA-bd_sf"/>
</dbReference>
<dbReference type="SUPFAM" id="SSF46785">
    <property type="entry name" value="Winged helix' DNA-binding domain"/>
    <property type="match status" value="1"/>
</dbReference>
<dbReference type="EMBL" id="CP020121">
    <property type="protein sequence ID" value="AQZ96964.1"/>
    <property type="molecule type" value="Genomic_DNA"/>
</dbReference>
<accession>A0A1V0BAY6</accession>
<protein>
    <submittedName>
        <fullName evidence="2">PadR family transcriptional regulator</fullName>
    </submittedName>
</protein>
<dbReference type="PANTHER" id="PTHR33169:SF14">
    <property type="entry name" value="TRANSCRIPTIONAL REGULATOR RV3488"/>
    <property type="match status" value="1"/>
</dbReference>
<dbReference type="OrthoDB" id="9814826at2"/>
<dbReference type="InterPro" id="IPR036388">
    <property type="entry name" value="WH-like_DNA-bd_sf"/>
</dbReference>
<feature type="domain" description="Transcription regulator PadR N-terminal" evidence="1">
    <location>
        <begin position="24"/>
        <end position="92"/>
    </location>
</feature>
<dbReference type="InterPro" id="IPR005149">
    <property type="entry name" value="Tscrpt_reg_PadR_N"/>
</dbReference>
<name>A0A1V0BAY6_9BURK</name>
<evidence type="ECO:0000259" key="1">
    <source>
        <dbReference type="Pfam" id="PF03551"/>
    </source>
</evidence>
<evidence type="ECO:0000313" key="2">
    <source>
        <dbReference type="EMBL" id="AQZ96964.1"/>
    </source>
</evidence>
<dbReference type="Pfam" id="PF03551">
    <property type="entry name" value="PadR"/>
    <property type="match status" value="1"/>
</dbReference>
<dbReference type="GeneID" id="83037788"/>
<evidence type="ECO:0000313" key="3">
    <source>
        <dbReference type="Proteomes" id="UP000242792"/>
    </source>
</evidence>
<dbReference type="InterPro" id="IPR052509">
    <property type="entry name" value="Metal_resp_DNA-bind_regulator"/>
</dbReference>
<gene>
    <name evidence="2" type="ORF">B5M06_00465</name>
</gene>
<reference evidence="2 3" key="1">
    <citation type="submission" date="2017-03" db="EMBL/GenBank/DDBJ databases">
        <title>Rapid Whole Genome Sequencing of Comamonas kerstersii Causing Continuous ambulatory Peritoneal Dialysis-Associated Peritonitis.</title>
        <authorList>
            <person name="Zheng B."/>
        </authorList>
    </citation>
    <scope>NUCLEOTIDE SEQUENCE [LARGE SCALE GENOMIC DNA]</scope>
    <source>
        <strain evidence="2 3">8943</strain>
    </source>
</reference>
<dbReference type="Proteomes" id="UP000242792">
    <property type="component" value="Chromosome"/>
</dbReference>
<dbReference type="KEGG" id="cke:B5M06_00465"/>
<dbReference type="PANTHER" id="PTHR33169">
    <property type="entry name" value="PADR-FAMILY TRANSCRIPTIONAL REGULATOR"/>
    <property type="match status" value="1"/>
</dbReference>
<dbReference type="RefSeq" id="WP_003052407.1">
    <property type="nucleotide sequence ID" value="NZ_CP020121.1"/>
</dbReference>